<keyword evidence="3" id="KW-1185">Reference proteome</keyword>
<reference evidence="2" key="2">
    <citation type="submission" date="2021-09" db="EMBL/GenBank/DDBJ databases">
        <authorList>
            <person name="Jia N."/>
            <person name="Wang J."/>
            <person name="Shi W."/>
            <person name="Du L."/>
            <person name="Sun Y."/>
            <person name="Zhan W."/>
            <person name="Jiang J."/>
            <person name="Wang Q."/>
            <person name="Zhang B."/>
            <person name="Ji P."/>
            <person name="Sakyi L.B."/>
            <person name="Cui X."/>
            <person name="Yuan T."/>
            <person name="Jiang B."/>
            <person name="Yang W."/>
            <person name="Lam T.T.-Y."/>
            <person name="Chang Q."/>
            <person name="Ding S."/>
            <person name="Wang X."/>
            <person name="Zhu J."/>
            <person name="Ruan X."/>
            <person name="Zhao L."/>
            <person name="Wei J."/>
            <person name="Que T."/>
            <person name="Du C."/>
            <person name="Cheng J."/>
            <person name="Dai P."/>
            <person name="Han X."/>
            <person name="Huang E."/>
            <person name="Gao Y."/>
            <person name="Liu J."/>
            <person name="Shao H."/>
            <person name="Ye R."/>
            <person name="Li L."/>
            <person name="Wei W."/>
            <person name="Wang X."/>
            <person name="Wang C."/>
            <person name="Huo Q."/>
            <person name="Li W."/>
            <person name="Guo W."/>
            <person name="Chen H."/>
            <person name="Chen S."/>
            <person name="Zhou L."/>
            <person name="Zhou L."/>
            <person name="Ni X."/>
            <person name="Tian J."/>
            <person name="Zhou Y."/>
            <person name="Sheng Y."/>
            <person name="Liu T."/>
            <person name="Pan Y."/>
            <person name="Xia L."/>
            <person name="Li J."/>
            <person name="Zhao F."/>
            <person name="Cao W."/>
        </authorList>
    </citation>
    <scope>NUCLEOTIDE SEQUENCE</scope>
    <source>
        <strain evidence="2">Rsan-2018</strain>
        <tissue evidence="2">Larvae</tissue>
    </source>
</reference>
<protein>
    <recommendedName>
        <fullName evidence="1">Ig-like domain-containing protein</fullName>
    </recommendedName>
</protein>
<gene>
    <name evidence="2" type="ORF">HPB52_011150</name>
</gene>
<dbReference type="InterPro" id="IPR013783">
    <property type="entry name" value="Ig-like_fold"/>
</dbReference>
<comment type="caution">
    <text evidence="2">The sequence shown here is derived from an EMBL/GenBank/DDBJ whole genome shotgun (WGS) entry which is preliminary data.</text>
</comment>
<organism evidence="2 3">
    <name type="scientific">Rhipicephalus sanguineus</name>
    <name type="common">Brown dog tick</name>
    <name type="synonym">Ixodes sanguineus</name>
    <dbReference type="NCBI Taxonomy" id="34632"/>
    <lineage>
        <taxon>Eukaryota</taxon>
        <taxon>Metazoa</taxon>
        <taxon>Ecdysozoa</taxon>
        <taxon>Arthropoda</taxon>
        <taxon>Chelicerata</taxon>
        <taxon>Arachnida</taxon>
        <taxon>Acari</taxon>
        <taxon>Parasitiformes</taxon>
        <taxon>Ixodida</taxon>
        <taxon>Ixodoidea</taxon>
        <taxon>Ixodidae</taxon>
        <taxon>Rhipicephalinae</taxon>
        <taxon>Rhipicephalus</taxon>
        <taxon>Rhipicephalus</taxon>
    </lineage>
</organism>
<proteinExistence type="predicted"/>
<dbReference type="CDD" id="cd00096">
    <property type="entry name" value="Ig"/>
    <property type="match status" value="1"/>
</dbReference>
<dbReference type="InterPro" id="IPR036179">
    <property type="entry name" value="Ig-like_dom_sf"/>
</dbReference>
<dbReference type="EMBL" id="JABSTV010001251">
    <property type="protein sequence ID" value="KAH7951663.1"/>
    <property type="molecule type" value="Genomic_DNA"/>
</dbReference>
<dbReference type="InterPro" id="IPR003599">
    <property type="entry name" value="Ig_sub"/>
</dbReference>
<dbReference type="SUPFAM" id="SSF48726">
    <property type="entry name" value="Immunoglobulin"/>
    <property type="match status" value="1"/>
</dbReference>
<dbReference type="AlphaFoldDB" id="A0A9D4PRG4"/>
<dbReference type="PANTHER" id="PTHR23278:SF19">
    <property type="entry name" value="OBSCURIN"/>
    <property type="match status" value="1"/>
</dbReference>
<reference evidence="2" key="1">
    <citation type="journal article" date="2020" name="Cell">
        <title>Large-Scale Comparative Analyses of Tick Genomes Elucidate Their Genetic Diversity and Vector Capacities.</title>
        <authorList>
            <consortium name="Tick Genome and Microbiome Consortium (TIGMIC)"/>
            <person name="Jia N."/>
            <person name="Wang J."/>
            <person name="Shi W."/>
            <person name="Du L."/>
            <person name="Sun Y."/>
            <person name="Zhan W."/>
            <person name="Jiang J.F."/>
            <person name="Wang Q."/>
            <person name="Zhang B."/>
            <person name="Ji P."/>
            <person name="Bell-Sakyi L."/>
            <person name="Cui X.M."/>
            <person name="Yuan T.T."/>
            <person name="Jiang B.G."/>
            <person name="Yang W.F."/>
            <person name="Lam T.T."/>
            <person name="Chang Q.C."/>
            <person name="Ding S.J."/>
            <person name="Wang X.J."/>
            <person name="Zhu J.G."/>
            <person name="Ruan X.D."/>
            <person name="Zhao L."/>
            <person name="Wei J.T."/>
            <person name="Ye R.Z."/>
            <person name="Que T.C."/>
            <person name="Du C.H."/>
            <person name="Zhou Y.H."/>
            <person name="Cheng J.X."/>
            <person name="Dai P.F."/>
            <person name="Guo W.B."/>
            <person name="Han X.H."/>
            <person name="Huang E.J."/>
            <person name="Li L.F."/>
            <person name="Wei W."/>
            <person name="Gao Y.C."/>
            <person name="Liu J.Z."/>
            <person name="Shao H.Z."/>
            <person name="Wang X."/>
            <person name="Wang C.C."/>
            <person name="Yang T.C."/>
            <person name="Huo Q.B."/>
            <person name="Li W."/>
            <person name="Chen H.Y."/>
            <person name="Chen S.E."/>
            <person name="Zhou L.G."/>
            <person name="Ni X.B."/>
            <person name="Tian J.H."/>
            <person name="Sheng Y."/>
            <person name="Liu T."/>
            <person name="Pan Y.S."/>
            <person name="Xia L.Y."/>
            <person name="Li J."/>
            <person name="Zhao F."/>
            <person name="Cao W.C."/>
        </authorList>
    </citation>
    <scope>NUCLEOTIDE SEQUENCE</scope>
    <source>
        <strain evidence="2">Rsan-2018</strain>
    </source>
</reference>
<dbReference type="PANTHER" id="PTHR23278">
    <property type="entry name" value="SIDESTEP PROTEIN"/>
    <property type="match status" value="1"/>
</dbReference>
<evidence type="ECO:0000313" key="2">
    <source>
        <dbReference type="EMBL" id="KAH7951663.1"/>
    </source>
</evidence>
<dbReference type="VEuPathDB" id="VectorBase:RSAN_035160"/>
<dbReference type="SMART" id="SM00409">
    <property type="entry name" value="IG"/>
    <property type="match status" value="1"/>
</dbReference>
<dbReference type="Proteomes" id="UP000821837">
    <property type="component" value="Chromosome 5"/>
</dbReference>
<sequence>MMHPTGSEWLRPPSQDASVVVGQLGGRVELACGAAEPRGEEGDDEPSLLLWFHESRPATPLYSVDGRQAGGLAGAQHSMADAWAARAYFSSVSHSLRLEQLSAEDQGRYRCRVDFRRGRTRSSTIALVVRVSPHNVSITDELGAEMRGTVGPFNDGDPLDLFCTAHGIGA</sequence>
<dbReference type="InterPro" id="IPR007110">
    <property type="entry name" value="Ig-like_dom"/>
</dbReference>
<evidence type="ECO:0000259" key="1">
    <source>
        <dbReference type="PROSITE" id="PS50835"/>
    </source>
</evidence>
<evidence type="ECO:0000313" key="3">
    <source>
        <dbReference type="Proteomes" id="UP000821837"/>
    </source>
</evidence>
<dbReference type="Gene3D" id="2.60.40.10">
    <property type="entry name" value="Immunoglobulins"/>
    <property type="match status" value="1"/>
</dbReference>
<accession>A0A9D4PRG4</accession>
<feature type="domain" description="Ig-like" evidence="1">
    <location>
        <begin position="4"/>
        <end position="126"/>
    </location>
</feature>
<dbReference type="PROSITE" id="PS50835">
    <property type="entry name" value="IG_LIKE"/>
    <property type="match status" value="1"/>
</dbReference>
<name>A0A9D4PRG4_RHISA</name>